<reference evidence="2 3" key="1">
    <citation type="submission" date="2016-07" db="EMBL/GenBank/DDBJ databases">
        <title>Caryophanon tenue genome sequencing.</title>
        <authorList>
            <person name="Verma A."/>
            <person name="Pal Y."/>
            <person name="Krishnamurthi S."/>
        </authorList>
    </citation>
    <scope>NUCLEOTIDE SEQUENCE [LARGE SCALE GENOMIC DNA]</scope>
    <source>
        <strain evidence="2 3">DSM 14152</strain>
    </source>
</reference>
<dbReference type="SUPFAM" id="SSF53335">
    <property type="entry name" value="S-adenosyl-L-methionine-dependent methyltransferases"/>
    <property type="match status" value="1"/>
</dbReference>
<dbReference type="STRING" id="33978.A6M13_03630"/>
<dbReference type="GO" id="GO:0008168">
    <property type="term" value="F:methyltransferase activity"/>
    <property type="evidence" value="ECO:0007669"/>
    <property type="project" value="UniProtKB-KW"/>
</dbReference>
<dbReference type="Proteomes" id="UP000093199">
    <property type="component" value="Unassembled WGS sequence"/>
</dbReference>
<dbReference type="Pfam" id="PF13649">
    <property type="entry name" value="Methyltransf_25"/>
    <property type="match status" value="1"/>
</dbReference>
<comment type="caution">
    <text evidence="2">The sequence shown here is derived from an EMBL/GenBank/DDBJ whole genome shotgun (WGS) entry which is preliminary data.</text>
</comment>
<evidence type="ECO:0000313" key="3">
    <source>
        <dbReference type="Proteomes" id="UP000093199"/>
    </source>
</evidence>
<gene>
    <name evidence="2" type="ORF">A6M13_03630</name>
</gene>
<keyword evidence="3" id="KW-1185">Reference proteome</keyword>
<protein>
    <submittedName>
        <fullName evidence="2">SAM-dependent methyltransferase</fullName>
    </submittedName>
</protein>
<dbReference type="PANTHER" id="PTHR43667">
    <property type="entry name" value="CYCLOPROPANE-FATTY-ACYL-PHOSPHOLIPID SYNTHASE"/>
    <property type="match status" value="1"/>
</dbReference>
<keyword evidence="2" id="KW-0808">Transferase</keyword>
<dbReference type="InterPro" id="IPR050723">
    <property type="entry name" value="CFA/CMAS"/>
</dbReference>
<feature type="domain" description="Methyltransferase" evidence="1">
    <location>
        <begin position="43"/>
        <end position="143"/>
    </location>
</feature>
<dbReference type="EMBL" id="MASJ01000023">
    <property type="protein sequence ID" value="OCS84677.1"/>
    <property type="molecule type" value="Genomic_DNA"/>
</dbReference>
<proteinExistence type="predicted"/>
<evidence type="ECO:0000259" key="1">
    <source>
        <dbReference type="Pfam" id="PF13649"/>
    </source>
</evidence>
<dbReference type="GO" id="GO:0032259">
    <property type="term" value="P:methylation"/>
    <property type="evidence" value="ECO:0007669"/>
    <property type="project" value="UniProtKB-KW"/>
</dbReference>
<accession>A0A1C0YBW8</accession>
<name>A0A1C0YBW8_9BACL</name>
<dbReference type="Gene3D" id="3.40.50.150">
    <property type="entry name" value="Vaccinia Virus protein VP39"/>
    <property type="match status" value="1"/>
</dbReference>
<dbReference type="RefSeq" id="WP_066545925.1">
    <property type="nucleotide sequence ID" value="NZ_MASJ01000023.1"/>
</dbReference>
<dbReference type="OrthoDB" id="9777638at2"/>
<evidence type="ECO:0000313" key="2">
    <source>
        <dbReference type="EMBL" id="OCS84677.1"/>
    </source>
</evidence>
<dbReference type="InterPro" id="IPR041698">
    <property type="entry name" value="Methyltransf_25"/>
</dbReference>
<dbReference type="AlphaFoldDB" id="A0A1C0YBW8"/>
<keyword evidence="2" id="KW-0489">Methyltransferase</keyword>
<organism evidence="2 3">
    <name type="scientific">Caryophanon tenue</name>
    <dbReference type="NCBI Taxonomy" id="33978"/>
    <lineage>
        <taxon>Bacteria</taxon>
        <taxon>Bacillati</taxon>
        <taxon>Bacillota</taxon>
        <taxon>Bacilli</taxon>
        <taxon>Bacillales</taxon>
        <taxon>Caryophanaceae</taxon>
        <taxon>Caryophanon</taxon>
    </lineage>
</organism>
<sequence>MEHDIQQFMATYGLYEGNDIQATQLRHRFALVDAFHITEGMRVLEIGCGQGDTTMALAKAVGEAGHVTAIDIARGDYGAPMTLQQAHDVITASTLGERITFFLETDFLTMEADDYDVIVLSHCLWYFTSREQLSAYFAKMAQLSARICIAEWDLAFTSLAQRNHFCAVSILALYSAFIENDGNIQQLFGKSDIRAIAEQHGLICQHTQTVDASYLQDGAWEKDYATHVLPEFTVAPTSIQALVQTYADVMNETEDTASLNSFVLQFQAL</sequence>
<dbReference type="PANTHER" id="PTHR43667:SF2">
    <property type="entry name" value="FATTY ACID C-METHYL TRANSFERASE"/>
    <property type="match status" value="1"/>
</dbReference>
<dbReference type="CDD" id="cd02440">
    <property type="entry name" value="AdoMet_MTases"/>
    <property type="match status" value="1"/>
</dbReference>
<dbReference type="InterPro" id="IPR029063">
    <property type="entry name" value="SAM-dependent_MTases_sf"/>
</dbReference>